<dbReference type="AlphaFoldDB" id="A0AAD5R4L2"/>
<reference evidence="1" key="1">
    <citation type="submission" date="2021-06" db="EMBL/GenBank/DDBJ databases">
        <title>Parelaphostrongylus tenuis whole genome reference sequence.</title>
        <authorList>
            <person name="Garwood T.J."/>
            <person name="Larsen P.A."/>
            <person name="Fountain-Jones N.M."/>
            <person name="Garbe J.R."/>
            <person name="Macchietto M.G."/>
            <person name="Kania S.A."/>
            <person name="Gerhold R.W."/>
            <person name="Richards J.E."/>
            <person name="Wolf T.M."/>
        </authorList>
    </citation>
    <scope>NUCLEOTIDE SEQUENCE</scope>
    <source>
        <strain evidence="1">MNPRO001-30</strain>
        <tissue evidence="1">Meninges</tissue>
    </source>
</reference>
<accession>A0AAD5R4L2</accession>
<dbReference type="Proteomes" id="UP001196413">
    <property type="component" value="Unassembled WGS sequence"/>
</dbReference>
<dbReference type="EMBL" id="JAHQIW010006595">
    <property type="protein sequence ID" value="KAJ1369550.1"/>
    <property type="molecule type" value="Genomic_DNA"/>
</dbReference>
<gene>
    <name evidence="1" type="ORF">KIN20_031036</name>
</gene>
<evidence type="ECO:0000313" key="2">
    <source>
        <dbReference type="Proteomes" id="UP001196413"/>
    </source>
</evidence>
<comment type="caution">
    <text evidence="1">The sequence shown here is derived from an EMBL/GenBank/DDBJ whole genome shotgun (WGS) entry which is preliminary data.</text>
</comment>
<evidence type="ECO:0000313" key="1">
    <source>
        <dbReference type="EMBL" id="KAJ1369550.1"/>
    </source>
</evidence>
<name>A0AAD5R4L2_PARTN</name>
<organism evidence="1 2">
    <name type="scientific">Parelaphostrongylus tenuis</name>
    <name type="common">Meningeal worm</name>
    <dbReference type="NCBI Taxonomy" id="148309"/>
    <lineage>
        <taxon>Eukaryota</taxon>
        <taxon>Metazoa</taxon>
        <taxon>Ecdysozoa</taxon>
        <taxon>Nematoda</taxon>
        <taxon>Chromadorea</taxon>
        <taxon>Rhabditida</taxon>
        <taxon>Rhabditina</taxon>
        <taxon>Rhabditomorpha</taxon>
        <taxon>Strongyloidea</taxon>
        <taxon>Metastrongylidae</taxon>
        <taxon>Parelaphostrongylus</taxon>
    </lineage>
</organism>
<keyword evidence="2" id="KW-1185">Reference proteome</keyword>
<protein>
    <submittedName>
        <fullName evidence="1">Uncharacterized protein</fullName>
    </submittedName>
</protein>
<sequence length="172" mass="19599">MTAGLEELEEDLACGLEVVAKTLEERYVEFQPVFQEAEEDVVRKLEELMLKIDERLEAASSFVRENSGEADRSGENSGPSIITKDRNLLRKLRDLSDQRQLLDKLQNIEALLISCRSGSLSKVDEARNLIECENLLNEITKDDGWAILTGRIRDILREEVVNMVEMLKFSLT</sequence>
<proteinExistence type="predicted"/>